<evidence type="ECO:0000256" key="1">
    <source>
        <dbReference type="SAM" id="SignalP"/>
    </source>
</evidence>
<feature type="signal peptide" evidence="1">
    <location>
        <begin position="1"/>
        <end position="23"/>
    </location>
</feature>
<sequence length="175" mass="20949">MSTRRVLLATVFVLLFSLMECRAFGQRVEYQYEFDPKKDTQPRVHVKFDDVTDEAELMRIFNQRRSSEVRKSPSRYEYSPPMQLLNDNDRFMAQPPFEEISRNQEAGWRNEPFSETGDWHREFMNLPIHKFVQRETQDNLAEQMASFLRRQSETILSHHFPDISRHRFSGPIIGF</sequence>
<dbReference type="AlphaFoldDB" id="A0A8R1DH38"/>
<organism evidence="2 3">
    <name type="scientific">Caenorhabditis japonica</name>
    <dbReference type="NCBI Taxonomy" id="281687"/>
    <lineage>
        <taxon>Eukaryota</taxon>
        <taxon>Metazoa</taxon>
        <taxon>Ecdysozoa</taxon>
        <taxon>Nematoda</taxon>
        <taxon>Chromadorea</taxon>
        <taxon>Rhabditida</taxon>
        <taxon>Rhabditina</taxon>
        <taxon>Rhabditomorpha</taxon>
        <taxon>Rhabditoidea</taxon>
        <taxon>Rhabditidae</taxon>
        <taxon>Peloderinae</taxon>
        <taxon>Caenorhabditis</taxon>
    </lineage>
</organism>
<dbReference type="EnsemblMetazoa" id="CJA02613c.1">
    <property type="protein sequence ID" value="CJA02613c.1"/>
    <property type="gene ID" value="WBGene00121817"/>
</dbReference>
<evidence type="ECO:0000313" key="3">
    <source>
        <dbReference type="Proteomes" id="UP000005237"/>
    </source>
</evidence>
<dbReference type="Proteomes" id="UP000005237">
    <property type="component" value="Unassembled WGS sequence"/>
</dbReference>
<protein>
    <submittedName>
        <fullName evidence="2">Uncharacterized protein</fullName>
    </submittedName>
</protein>
<evidence type="ECO:0000313" key="2">
    <source>
        <dbReference type="EnsemblMetazoa" id="CJA02613c.1"/>
    </source>
</evidence>
<proteinExistence type="predicted"/>
<reference evidence="2" key="2">
    <citation type="submission" date="2022-06" db="UniProtKB">
        <authorList>
            <consortium name="EnsemblMetazoa"/>
        </authorList>
    </citation>
    <scope>IDENTIFICATION</scope>
    <source>
        <strain evidence="2">DF5081</strain>
    </source>
</reference>
<feature type="chain" id="PRO_5035801936" evidence="1">
    <location>
        <begin position="24"/>
        <end position="175"/>
    </location>
</feature>
<name>A0A8R1DH38_CAEJA</name>
<keyword evidence="1" id="KW-0732">Signal</keyword>
<reference evidence="3" key="1">
    <citation type="submission" date="2010-08" db="EMBL/GenBank/DDBJ databases">
        <authorList>
            <consortium name="Caenorhabditis japonica Sequencing Consortium"/>
            <person name="Wilson R.K."/>
        </authorList>
    </citation>
    <scope>NUCLEOTIDE SEQUENCE [LARGE SCALE GENOMIC DNA]</scope>
    <source>
        <strain evidence="3">DF5081</strain>
    </source>
</reference>
<keyword evidence="3" id="KW-1185">Reference proteome</keyword>
<accession>A0A8R1DH38</accession>